<evidence type="ECO:0000313" key="2">
    <source>
        <dbReference type="EMBL" id="VUZ43328.1"/>
    </source>
</evidence>
<sequence length="73" mass="7843">MDGTLGRKPTQQQSLPSQHQHSIEGGLFRQMSAQAGMGHPDEHKMIASYAARLVASRKLPAQSVNDVVGSTQS</sequence>
<gene>
    <name evidence="2" type="ORF">WMSIL1_LOCUS3824</name>
</gene>
<accession>A0A564Y995</accession>
<feature type="region of interest" description="Disordered" evidence="1">
    <location>
        <begin position="1"/>
        <end position="39"/>
    </location>
</feature>
<feature type="compositionally biased region" description="Low complexity" evidence="1">
    <location>
        <begin position="11"/>
        <end position="20"/>
    </location>
</feature>
<evidence type="ECO:0000256" key="1">
    <source>
        <dbReference type="SAM" id="MobiDB-lite"/>
    </source>
</evidence>
<keyword evidence="3" id="KW-1185">Reference proteome</keyword>
<protein>
    <submittedName>
        <fullName evidence="2">Uncharacterized protein</fullName>
    </submittedName>
</protein>
<organism evidence="2 3">
    <name type="scientific">Hymenolepis diminuta</name>
    <name type="common">Rat tapeworm</name>
    <dbReference type="NCBI Taxonomy" id="6216"/>
    <lineage>
        <taxon>Eukaryota</taxon>
        <taxon>Metazoa</taxon>
        <taxon>Spiralia</taxon>
        <taxon>Lophotrochozoa</taxon>
        <taxon>Platyhelminthes</taxon>
        <taxon>Cestoda</taxon>
        <taxon>Eucestoda</taxon>
        <taxon>Cyclophyllidea</taxon>
        <taxon>Hymenolepididae</taxon>
        <taxon>Hymenolepis</taxon>
    </lineage>
</organism>
<dbReference type="EMBL" id="CABIJS010000111">
    <property type="protein sequence ID" value="VUZ43328.1"/>
    <property type="molecule type" value="Genomic_DNA"/>
</dbReference>
<proteinExistence type="predicted"/>
<dbReference type="AlphaFoldDB" id="A0A564Y995"/>
<name>A0A564Y995_HYMDI</name>
<dbReference type="Proteomes" id="UP000321570">
    <property type="component" value="Unassembled WGS sequence"/>
</dbReference>
<reference evidence="2 3" key="1">
    <citation type="submission" date="2019-07" db="EMBL/GenBank/DDBJ databases">
        <authorList>
            <person name="Jastrzebski P J."/>
            <person name="Paukszto L."/>
            <person name="Jastrzebski P J."/>
        </authorList>
    </citation>
    <scope>NUCLEOTIDE SEQUENCE [LARGE SCALE GENOMIC DNA]</scope>
    <source>
        <strain evidence="2 3">WMS-il1</strain>
    </source>
</reference>
<feature type="non-terminal residue" evidence="2">
    <location>
        <position position="73"/>
    </location>
</feature>
<evidence type="ECO:0000313" key="3">
    <source>
        <dbReference type="Proteomes" id="UP000321570"/>
    </source>
</evidence>